<dbReference type="GO" id="GO:0008320">
    <property type="term" value="F:protein transmembrane transporter activity"/>
    <property type="evidence" value="ECO:0007669"/>
    <property type="project" value="UniProtKB-UniRule"/>
</dbReference>
<dbReference type="AlphaFoldDB" id="A0A0G4IP81"/>
<dbReference type="PANTHER" id="PTHR14110:SF0">
    <property type="entry name" value="MITOCHONDRIAL IMPORT INNER MEMBRANE TRANSLOCASE SUBUNIT TIM22"/>
    <property type="match status" value="1"/>
</dbReference>
<evidence type="ECO:0000256" key="1">
    <source>
        <dbReference type="ARBA" id="ARBA00004448"/>
    </source>
</evidence>
<gene>
    <name evidence="9" type="ORF">PBRA_005599</name>
    <name evidence="10" type="ORF">PLBR_LOCUS8190</name>
</gene>
<keyword evidence="4 8" id="KW-0999">Mitochondrion inner membrane</keyword>
<dbReference type="Pfam" id="PF02466">
    <property type="entry name" value="Tim17"/>
    <property type="match status" value="1"/>
</dbReference>
<dbReference type="GO" id="GO:0042721">
    <property type="term" value="C:TIM22 mitochondrial import inner membrane insertion complex"/>
    <property type="evidence" value="ECO:0007669"/>
    <property type="project" value="UniProtKB-UniRule"/>
</dbReference>
<protein>
    <recommendedName>
        <fullName evidence="8">Mitochondrial import inner membrane translocase subunit TIM22</fullName>
    </recommendedName>
</protein>
<comment type="function">
    <text evidence="8">Essential core component of the TIM22 complex, a complex that mediates the import and insertion of multi-pass transmembrane proteins into the mitochondrial inner membrane. In the TIM22 complex, it constitutes the voltage-activated and signal-gated channel. Forms a twin-pore translocase that uses the membrane potential as external driving force in 2 voltage-dependent steps.</text>
</comment>
<keyword evidence="6 8" id="KW-0496">Mitochondrion</keyword>
<keyword evidence="8" id="KW-0813">Transport</keyword>
<comment type="subcellular location">
    <subcellularLocation>
        <location evidence="1 8">Mitochondrion inner membrane</location>
        <topology evidence="1 8">Multi-pass membrane protein</topology>
    </subcellularLocation>
</comment>
<dbReference type="Proteomes" id="UP000290189">
    <property type="component" value="Unassembled WGS sequence"/>
</dbReference>
<reference evidence="9 11" key="1">
    <citation type="submission" date="2015-02" db="EMBL/GenBank/DDBJ databases">
        <authorList>
            <person name="Chooi Y.-H."/>
        </authorList>
    </citation>
    <scope>NUCLEOTIDE SEQUENCE [LARGE SCALE GENOMIC DNA]</scope>
    <source>
        <strain evidence="9">E3</strain>
    </source>
</reference>
<dbReference type="GO" id="GO:0045039">
    <property type="term" value="P:protein insertion into mitochondrial inner membrane"/>
    <property type="evidence" value="ECO:0007669"/>
    <property type="project" value="UniProtKB-UniRule"/>
</dbReference>
<feature type="transmembrane region" description="Helical" evidence="8">
    <location>
        <begin position="34"/>
        <end position="55"/>
    </location>
</feature>
<evidence type="ECO:0000313" key="12">
    <source>
        <dbReference type="Proteomes" id="UP000290189"/>
    </source>
</evidence>
<dbReference type="InterPro" id="IPR039175">
    <property type="entry name" value="TIM22"/>
</dbReference>
<proteinExistence type="inferred from homology"/>
<keyword evidence="3 8" id="KW-0812">Transmembrane</keyword>
<name>A0A0G4IP81_PLABS</name>
<dbReference type="Proteomes" id="UP000039324">
    <property type="component" value="Unassembled WGS sequence"/>
</dbReference>
<reference evidence="10 12" key="2">
    <citation type="submission" date="2018-03" db="EMBL/GenBank/DDBJ databases">
        <authorList>
            <person name="Fogelqvist J."/>
        </authorList>
    </citation>
    <scope>NUCLEOTIDE SEQUENCE [LARGE SCALE GENOMIC DNA]</scope>
</reference>
<comment type="subunit">
    <text evidence="8">Component of the TIM22 complex.</text>
</comment>
<sequence>MTLDDGVPPSLPKERMRPADQATMNAMENCAVKGVFSGLAGGAMGLVFGLMMGSFDHSMSMSEEYQAADSRTKIRMTMKDMVAKSKSWGKNFAVVGLIYSATECFIEKQRAKHDLYNVAMAGCVTGAALSAKSGPQAMLFGCAGFAAFSAAIDAYMER</sequence>
<dbReference type="STRING" id="37360.A0A0G4IP81"/>
<keyword evidence="8" id="KW-0653">Protein transport</keyword>
<dbReference type="OrthoDB" id="75343at2759"/>
<dbReference type="PANTHER" id="PTHR14110">
    <property type="entry name" value="MITOCHONDRIAL IMPORT INNER MEMBRANE TRANSLOCASE SUBUNIT TIM22"/>
    <property type="match status" value="1"/>
</dbReference>
<evidence type="ECO:0000256" key="3">
    <source>
        <dbReference type="ARBA" id="ARBA00022692"/>
    </source>
</evidence>
<keyword evidence="5 8" id="KW-1133">Transmembrane helix</keyword>
<evidence type="ECO:0000313" key="9">
    <source>
        <dbReference type="EMBL" id="CEO96995.1"/>
    </source>
</evidence>
<comment type="similarity">
    <text evidence="2 8">Belongs to the Tim17/Tim22/Tim23 family.</text>
</comment>
<comment type="caution">
    <text evidence="8">Lacks conserved residue(s) required for the propagation of feature annotation.</text>
</comment>
<keyword evidence="8" id="KW-0811">Translocation</keyword>
<dbReference type="GO" id="GO:0030943">
    <property type="term" value="F:mitochondrion targeting sequence binding"/>
    <property type="evidence" value="ECO:0007669"/>
    <property type="project" value="TreeGrafter"/>
</dbReference>
<evidence type="ECO:0000256" key="8">
    <source>
        <dbReference type="RuleBase" id="RU367038"/>
    </source>
</evidence>
<keyword evidence="7 8" id="KW-0472">Membrane</keyword>
<dbReference type="EMBL" id="CDSF01000078">
    <property type="protein sequence ID" value="CEO96995.1"/>
    <property type="molecule type" value="Genomic_DNA"/>
</dbReference>
<evidence type="ECO:0000256" key="4">
    <source>
        <dbReference type="ARBA" id="ARBA00022792"/>
    </source>
</evidence>
<organism evidence="9 11">
    <name type="scientific">Plasmodiophora brassicae</name>
    <name type="common">Clubroot disease agent</name>
    <dbReference type="NCBI Taxonomy" id="37360"/>
    <lineage>
        <taxon>Eukaryota</taxon>
        <taxon>Sar</taxon>
        <taxon>Rhizaria</taxon>
        <taxon>Endomyxa</taxon>
        <taxon>Phytomyxea</taxon>
        <taxon>Plasmodiophorida</taxon>
        <taxon>Plasmodiophoridae</taxon>
        <taxon>Plasmodiophora</taxon>
    </lineage>
</organism>
<dbReference type="OMA" id="VNPNMAD"/>
<keyword evidence="11" id="KW-1185">Reference proteome</keyword>
<evidence type="ECO:0000313" key="11">
    <source>
        <dbReference type="Proteomes" id="UP000039324"/>
    </source>
</evidence>
<evidence type="ECO:0000256" key="5">
    <source>
        <dbReference type="ARBA" id="ARBA00022989"/>
    </source>
</evidence>
<evidence type="ECO:0000256" key="2">
    <source>
        <dbReference type="ARBA" id="ARBA00008444"/>
    </source>
</evidence>
<evidence type="ECO:0000313" key="10">
    <source>
        <dbReference type="EMBL" id="SPR00975.1"/>
    </source>
</evidence>
<geneLocation type="mitochondrion" evidence="10"/>
<accession>A0A0G4IP81</accession>
<evidence type="ECO:0000256" key="7">
    <source>
        <dbReference type="ARBA" id="ARBA00023136"/>
    </source>
</evidence>
<evidence type="ECO:0000256" key="6">
    <source>
        <dbReference type="ARBA" id="ARBA00023128"/>
    </source>
</evidence>
<dbReference type="EMBL" id="OVEO01000016">
    <property type="protein sequence ID" value="SPR00975.1"/>
    <property type="molecule type" value="Genomic_DNA"/>
</dbReference>